<organism evidence="4 5">
    <name type="scientific">Macrolepiota fuliginosa MF-IS2</name>
    <dbReference type="NCBI Taxonomy" id="1400762"/>
    <lineage>
        <taxon>Eukaryota</taxon>
        <taxon>Fungi</taxon>
        <taxon>Dikarya</taxon>
        <taxon>Basidiomycota</taxon>
        <taxon>Agaricomycotina</taxon>
        <taxon>Agaricomycetes</taxon>
        <taxon>Agaricomycetidae</taxon>
        <taxon>Agaricales</taxon>
        <taxon>Agaricineae</taxon>
        <taxon>Agaricaceae</taxon>
        <taxon>Macrolepiota</taxon>
    </lineage>
</organism>
<dbReference type="Pfam" id="PF04408">
    <property type="entry name" value="WHD_HA2"/>
    <property type="match status" value="1"/>
</dbReference>
<dbReference type="Pfam" id="PF00271">
    <property type="entry name" value="Helicase_C"/>
    <property type="match status" value="1"/>
</dbReference>
<evidence type="ECO:0000313" key="4">
    <source>
        <dbReference type="EMBL" id="KAF9451241.1"/>
    </source>
</evidence>
<evidence type="ECO:0000256" key="2">
    <source>
        <dbReference type="SAM" id="MobiDB-lite"/>
    </source>
</evidence>
<gene>
    <name evidence="4" type="ORF">P691DRAFT_787609</name>
</gene>
<evidence type="ECO:0000313" key="5">
    <source>
        <dbReference type="Proteomes" id="UP000807342"/>
    </source>
</evidence>
<proteinExistence type="predicted"/>
<dbReference type="SMART" id="SM00490">
    <property type="entry name" value="HELICc"/>
    <property type="match status" value="1"/>
</dbReference>
<dbReference type="CDD" id="cd18791">
    <property type="entry name" value="SF2_C_RHA"/>
    <property type="match status" value="1"/>
</dbReference>
<dbReference type="GO" id="GO:0071013">
    <property type="term" value="C:catalytic step 2 spliceosome"/>
    <property type="evidence" value="ECO:0007669"/>
    <property type="project" value="TreeGrafter"/>
</dbReference>
<sequence length="592" mass="65953">MSKQGPGDILVFLTGRDEIERCLEELSEMLPTLPRNAPRLVPLALHAGLTTEEQLHVFEPAERGSRKLIVSTNIAESEQASVTIEGIKYVVDSGFVKIRVYNPTTALASLVTVPTSVASAIQRAGRAGRTSPGICYRLYAESALEMMPLSTPPEITRTDMTTPILQLKSLGIDDLMKFEWVSSPPAETVLRALEGLHAAGMIDDDGRLTLMGEQVAECPVEVGIAGMDAFVIPDGAPGALAELERRKFTAEEGDHLTLLNAYNGFAKYGRSSSWCKSHALSFRAMSRAISIRAQLKKYMQRFNLPLESCQGDAGRLRRCLVSGYWRNGARWTADGTYRSVRGNKVLHVHPTSVLFTRKPRSGWVLFHEMEETKKTQIRILTEIEPDCYVCIGKIKVCFRGSVRTLSTCPLVVMGAGQSRAETDEKVFQSETPISFSPDVVDQLSNRLESPDTSPERQTFIDAHIRARIQDELEHLRREEEHVQQEIERALEKENLDKERAMAGEASEGDGSGAGEVKSSTTLQGDLGEIREKISKYQSRKELAEYPEVKSHGDAVVECYRQNAARPLDCWKEVDQFKNSVAKLEQEYFKTLQ</sequence>
<evidence type="ECO:0000259" key="3">
    <source>
        <dbReference type="PROSITE" id="PS51194"/>
    </source>
</evidence>
<dbReference type="PANTHER" id="PTHR18934">
    <property type="entry name" value="ATP-DEPENDENT RNA HELICASE"/>
    <property type="match status" value="1"/>
</dbReference>
<dbReference type="GO" id="GO:0003723">
    <property type="term" value="F:RNA binding"/>
    <property type="evidence" value="ECO:0007669"/>
    <property type="project" value="TreeGrafter"/>
</dbReference>
<dbReference type="EMBL" id="MU151089">
    <property type="protein sequence ID" value="KAF9451241.1"/>
    <property type="molecule type" value="Genomic_DNA"/>
</dbReference>
<dbReference type="PROSITE" id="PS51194">
    <property type="entry name" value="HELICASE_CTER"/>
    <property type="match status" value="1"/>
</dbReference>
<dbReference type="InterPro" id="IPR011709">
    <property type="entry name" value="DEAD-box_helicase_OB_fold"/>
</dbReference>
<dbReference type="Pfam" id="PF07717">
    <property type="entry name" value="OB_NTP_bind"/>
    <property type="match status" value="1"/>
</dbReference>
<keyword evidence="4" id="KW-0378">Hydrolase</keyword>
<reference evidence="4" key="1">
    <citation type="submission" date="2020-11" db="EMBL/GenBank/DDBJ databases">
        <authorList>
            <consortium name="DOE Joint Genome Institute"/>
            <person name="Ahrendt S."/>
            <person name="Riley R."/>
            <person name="Andreopoulos W."/>
            <person name="Labutti K."/>
            <person name="Pangilinan J."/>
            <person name="Ruiz-Duenas F.J."/>
            <person name="Barrasa J.M."/>
            <person name="Sanchez-Garcia M."/>
            <person name="Camarero S."/>
            <person name="Miyauchi S."/>
            <person name="Serrano A."/>
            <person name="Linde D."/>
            <person name="Babiker R."/>
            <person name="Drula E."/>
            <person name="Ayuso-Fernandez I."/>
            <person name="Pacheco R."/>
            <person name="Padilla G."/>
            <person name="Ferreira P."/>
            <person name="Barriuso J."/>
            <person name="Kellner H."/>
            <person name="Castanera R."/>
            <person name="Alfaro M."/>
            <person name="Ramirez L."/>
            <person name="Pisabarro A.G."/>
            <person name="Kuo A."/>
            <person name="Tritt A."/>
            <person name="Lipzen A."/>
            <person name="He G."/>
            <person name="Yan M."/>
            <person name="Ng V."/>
            <person name="Cullen D."/>
            <person name="Martin F."/>
            <person name="Rosso M.-N."/>
            <person name="Henrissat B."/>
            <person name="Hibbett D."/>
            <person name="Martinez A.T."/>
            <person name="Grigoriev I.V."/>
        </authorList>
    </citation>
    <scope>NUCLEOTIDE SEQUENCE</scope>
    <source>
        <strain evidence="4">MF-IS2</strain>
    </source>
</reference>
<dbReference type="InterPro" id="IPR048333">
    <property type="entry name" value="HA2_WH"/>
</dbReference>
<dbReference type="SUPFAM" id="SSF52540">
    <property type="entry name" value="P-loop containing nucleoside triphosphate hydrolases"/>
    <property type="match status" value="1"/>
</dbReference>
<accession>A0A9P5XK69</accession>
<name>A0A9P5XK69_9AGAR</name>
<keyword evidence="1" id="KW-0175">Coiled coil</keyword>
<dbReference type="AlphaFoldDB" id="A0A9P5XK69"/>
<evidence type="ECO:0000256" key="1">
    <source>
        <dbReference type="SAM" id="Coils"/>
    </source>
</evidence>
<dbReference type="PANTHER" id="PTHR18934:SF136">
    <property type="entry name" value="ATP-DEPENDENT RNA HELICASE DHX35-RELATED"/>
    <property type="match status" value="1"/>
</dbReference>
<feature type="domain" description="Helicase C-terminal" evidence="3">
    <location>
        <begin position="1"/>
        <end position="171"/>
    </location>
</feature>
<dbReference type="Proteomes" id="UP000807342">
    <property type="component" value="Unassembled WGS sequence"/>
</dbReference>
<dbReference type="InterPro" id="IPR001650">
    <property type="entry name" value="Helicase_C-like"/>
</dbReference>
<dbReference type="InterPro" id="IPR012471">
    <property type="entry name" value="DUF1690"/>
</dbReference>
<keyword evidence="5" id="KW-1185">Reference proteome</keyword>
<dbReference type="GO" id="GO:0004386">
    <property type="term" value="F:helicase activity"/>
    <property type="evidence" value="ECO:0007669"/>
    <property type="project" value="TreeGrafter"/>
</dbReference>
<dbReference type="InterPro" id="IPR042035">
    <property type="entry name" value="DEAH_win-hel_dom"/>
</dbReference>
<protein>
    <submittedName>
        <fullName evidence="4">P-loop containing nucleoside triphosphate hydrolase protein</fullName>
    </submittedName>
</protein>
<feature type="region of interest" description="Disordered" evidence="2">
    <location>
        <begin position="500"/>
        <end position="520"/>
    </location>
</feature>
<dbReference type="InterPro" id="IPR027417">
    <property type="entry name" value="P-loop_NTPase"/>
</dbReference>
<dbReference type="Pfam" id="PF07956">
    <property type="entry name" value="DUF1690"/>
    <property type="match status" value="1"/>
</dbReference>
<dbReference type="Gene3D" id="1.10.10.2130">
    <property type="entry name" value="DEAH helicase family, winged-helix domain"/>
    <property type="match status" value="1"/>
</dbReference>
<comment type="caution">
    <text evidence="4">The sequence shown here is derived from an EMBL/GenBank/DDBJ whole genome shotgun (WGS) entry which is preliminary data.</text>
</comment>
<dbReference type="OrthoDB" id="10253254at2759"/>
<dbReference type="Gene3D" id="3.40.50.300">
    <property type="entry name" value="P-loop containing nucleotide triphosphate hydrolases"/>
    <property type="match status" value="1"/>
</dbReference>
<dbReference type="GO" id="GO:0016787">
    <property type="term" value="F:hydrolase activity"/>
    <property type="evidence" value="ECO:0007669"/>
    <property type="project" value="UniProtKB-KW"/>
</dbReference>
<feature type="coiled-coil region" evidence="1">
    <location>
        <begin position="465"/>
        <end position="492"/>
    </location>
</feature>